<dbReference type="Proteomes" id="UP000632339">
    <property type="component" value="Unassembled WGS sequence"/>
</dbReference>
<dbReference type="RefSeq" id="WP_084600053.1">
    <property type="nucleotide sequence ID" value="NZ_BMLI01000002.1"/>
</dbReference>
<proteinExistence type="predicted"/>
<organism evidence="3 4">
    <name type="scientific">Dyadobacter beijingensis</name>
    <dbReference type="NCBI Taxonomy" id="365489"/>
    <lineage>
        <taxon>Bacteria</taxon>
        <taxon>Pseudomonadati</taxon>
        <taxon>Bacteroidota</taxon>
        <taxon>Cytophagia</taxon>
        <taxon>Cytophagales</taxon>
        <taxon>Spirosomataceae</taxon>
        <taxon>Dyadobacter</taxon>
    </lineage>
</organism>
<accession>A0ABQ2IFB1</accession>
<dbReference type="PANTHER" id="PTHR30469">
    <property type="entry name" value="MULTIDRUG RESISTANCE PROTEIN MDTA"/>
    <property type="match status" value="1"/>
</dbReference>
<dbReference type="InterPro" id="IPR058792">
    <property type="entry name" value="Beta-barrel_RND_2"/>
</dbReference>
<gene>
    <name evidence="3" type="ORF">GCM10010967_47600</name>
</gene>
<evidence type="ECO:0000313" key="4">
    <source>
        <dbReference type="Proteomes" id="UP000632339"/>
    </source>
</evidence>
<feature type="domain" description="YknX-like C-terminal permuted SH3-like" evidence="2">
    <location>
        <begin position="55"/>
        <end position="123"/>
    </location>
</feature>
<reference evidence="4" key="1">
    <citation type="journal article" date="2019" name="Int. J. Syst. Evol. Microbiol.">
        <title>The Global Catalogue of Microorganisms (GCM) 10K type strain sequencing project: providing services to taxonomists for standard genome sequencing and annotation.</title>
        <authorList>
            <consortium name="The Broad Institute Genomics Platform"/>
            <consortium name="The Broad Institute Genome Sequencing Center for Infectious Disease"/>
            <person name="Wu L."/>
            <person name="Ma J."/>
        </authorList>
    </citation>
    <scope>NUCLEOTIDE SEQUENCE [LARGE SCALE GENOMIC DNA]</scope>
    <source>
        <strain evidence="4">CGMCC 1.6375</strain>
    </source>
</reference>
<evidence type="ECO:0000259" key="1">
    <source>
        <dbReference type="Pfam" id="PF25954"/>
    </source>
</evidence>
<sequence>MPGETFKGTISRRSGNMNVKFRSETVEIDVSNAARRIKPGMFAEVSLVPEATEGALTVPATAVVASTERQYVIRVGDAGKAEFVDVRTGQKSSSLTEVFGDLRKGDKIVVNARNDLKQGVKVAAN</sequence>
<dbReference type="Gene3D" id="2.40.420.20">
    <property type="match status" value="1"/>
</dbReference>
<evidence type="ECO:0000313" key="3">
    <source>
        <dbReference type="EMBL" id="GGN06738.1"/>
    </source>
</evidence>
<dbReference type="Pfam" id="PF25954">
    <property type="entry name" value="Beta-barrel_RND_2"/>
    <property type="match status" value="1"/>
</dbReference>
<keyword evidence="4" id="KW-1185">Reference proteome</keyword>
<dbReference type="Gene3D" id="2.40.30.170">
    <property type="match status" value="1"/>
</dbReference>
<comment type="caution">
    <text evidence="3">The sequence shown here is derived from an EMBL/GenBank/DDBJ whole genome shotgun (WGS) entry which is preliminary data.</text>
</comment>
<name>A0ABQ2IFB1_9BACT</name>
<dbReference type="InterPro" id="IPR058637">
    <property type="entry name" value="YknX-like_C"/>
</dbReference>
<dbReference type="Pfam" id="PF25989">
    <property type="entry name" value="YknX_C"/>
    <property type="match status" value="1"/>
</dbReference>
<dbReference type="EMBL" id="BMLI01000002">
    <property type="protein sequence ID" value="GGN06738.1"/>
    <property type="molecule type" value="Genomic_DNA"/>
</dbReference>
<evidence type="ECO:0000259" key="2">
    <source>
        <dbReference type="Pfam" id="PF25989"/>
    </source>
</evidence>
<feature type="domain" description="CusB-like beta-barrel" evidence="1">
    <location>
        <begin position="1"/>
        <end position="50"/>
    </location>
</feature>
<protein>
    <submittedName>
        <fullName evidence="3">Uncharacterized protein</fullName>
    </submittedName>
</protein>